<dbReference type="OMA" id="YILVMPS"/>
<evidence type="ECO:0000313" key="3">
    <source>
        <dbReference type="Proteomes" id="UP000014254"/>
    </source>
</evidence>
<dbReference type="VEuPathDB" id="FungiDB:HMPREF1544_03277"/>
<protein>
    <recommendedName>
        <fullName evidence="4">Reverse transcriptase domain-containing protein</fullName>
    </recommendedName>
</protein>
<keyword evidence="3" id="KW-1185">Reference proteome</keyword>
<reference evidence="3" key="1">
    <citation type="submission" date="2013-05" db="EMBL/GenBank/DDBJ databases">
        <title>The Genome sequence of Mucor circinelloides f. circinelloides 1006PhL.</title>
        <authorList>
            <consortium name="The Broad Institute Genomics Platform"/>
            <person name="Cuomo C."/>
            <person name="Earl A."/>
            <person name="Findley K."/>
            <person name="Lee S.C."/>
            <person name="Walker B."/>
            <person name="Young S."/>
            <person name="Zeng Q."/>
            <person name="Gargeya S."/>
            <person name="Fitzgerald M."/>
            <person name="Haas B."/>
            <person name="Abouelleil A."/>
            <person name="Allen A.W."/>
            <person name="Alvarado L."/>
            <person name="Arachchi H.M."/>
            <person name="Berlin A.M."/>
            <person name="Chapman S.B."/>
            <person name="Gainer-Dewar J."/>
            <person name="Goldberg J."/>
            <person name="Griggs A."/>
            <person name="Gujja S."/>
            <person name="Hansen M."/>
            <person name="Howarth C."/>
            <person name="Imamovic A."/>
            <person name="Ireland A."/>
            <person name="Larimer J."/>
            <person name="McCowan C."/>
            <person name="Murphy C."/>
            <person name="Pearson M."/>
            <person name="Poon T.W."/>
            <person name="Priest M."/>
            <person name="Roberts A."/>
            <person name="Saif S."/>
            <person name="Shea T."/>
            <person name="Sisk P."/>
            <person name="Sykes S."/>
            <person name="Wortman J."/>
            <person name="Nusbaum C."/>
            <person name="Birren B."/>
        </authorList>
    </citation>
    <scope>NUCLEOTIDE SEQUENCE [LARGE SCALE GENOMIC DNA]</scope>
    <source>
        <strain evidence="3">1006PhL</strain>
    </source>
</reference>
<dbReference type="InParanoid" id="S2JJ26"/>
<name>S2JJ26_MUCC1</name>
<dbReference type="EMBL" id="KE123928">
    <property type="protein sequence ID" value="EPB89894.1"/>
    <property type="molecule type" value="Genomic_DNA"/>
</dbReference>
<dbReference type="Proteomes" id="UP000014254">
    <property type="component" value="Unassembled WGS sequence"/>
</dbReference>
<sequence length="109" mass="12271">MKALSKQDDFHQLQAALLEKYMNASNAKLNYDKTQVLLSLSGTPHPHWQTFLQDQGIQSWHDRRSSSPEPLMYILVMPSSSPTPPNGLPTHKKSSPTSENSVYYILCGL</sequence>
<gene>
    <name evidence="2" type="ORF">HMPREF1544_03277</name>
</gene>
<feature type="region of interest" description="Disordered" evidence="1">
    <location>
        <begin position="77"/>
        <end position="100"/>
    </location>
</feature>
<accession>S2JJ26</accession>
<proteinExistence type="predicted"/>
<evidence type="ECO:0000313" key="2">
    <source>
        <dbReference type="EMBL" id="EPB89894.1"/>
    </source>
</evidence>
<dbReference type="OrthoDB" id="2417874at2759"/>
<organism evidence="2 3">
    <name type="scientific">Mucor circinelloides f. circinelloides (strain 1006PhL)</name>
    <name type="common">Mucormycosis agent</name>
    <name type="synonym">Calyptromyces circinelloides</name>
    <dbReference type="NCBI Taxonomy" id="1220926"/>
    <lineage>
        <taxon>Eukaryota</taxon>
        <taxon>Fungi</taxon>
        <taxon>Fungi incertae sedis</taxon>
        <taxon>Mucoromycota</taxon>
        <taxon>Mucoromycotina</taxon>
        <taxon>Mucoromycetes</taxon>
        <taxon>Mucorales</taxon>
        <taxon>Mucorineae</taxon>
        <taxon>Mucoraceae</taxon>
        <taxon>Mucor</taxon>
    </lineage>
</organism>
<evidence type="ECO:0008006" key="4">
    <source>
        <dbReference type="Google" id="ProtNLM"/>
    </source>
</evidence>
<evidence type="ECO:0000256" key="1">
    <source>
        <dbReference type="SAM" id="MobiDB-lite"/>
    </source>
</evidence>
<dbReference type="AlphaFoldDB" id="S2JJ26"/>